<organism evidence="2 3">
    <name type="scientific">Phyllostomus discolor</name>
    <name type="common">pale spear-nosed bat</name>
    <dbReference type="NCBI Taxonomy" id="89673"/>
    <lineage>
        <taxon>Eukaryota</taxon>
        <taxon>Metazoa</taxon>
        <taxon>Chordata</taxon>
        <taxon>Craniata</taxon>
        <taxon>Vertebrata</taxon>
        <taxon>Euteleostomi</taxon>
        <taxon>Mammalia</taxon>
        <taxon>Eutheria</taxon>
        <taxon>Laurasiatheria</taxon>
        <taxon>Chiroptera</taxon>
        <taxon>Yangochiroptera</taxon>
        <taxon>Phyllostomidae</taxon>
        <taxon>Phyllostominae</taxon>
        <taxon>Phyllostomus</taxon>
    </lineage>
</organism>
<proteinExistence type="predicted"/>
<feature type="compositionally biased region" description="Basic and acidic residues" evidence="1">
    <location>
        <begin position="99"/>
        <end position="113"/>
    </location>
</feature>
<feature type="region of interest" description="Disordered" evidence="1">
    <location>
        <begin position="98"/>
        <end position="135"/>
    </location>
</feature>
<protein>
    <submittedName>
        <fullName evidence="2">Uncharacterized protein</fullName>
    </submittedName>
</protein>
<evidence type="ECO:0000256" key="1">
    <source>
        <dbReference type="SAM" id="MobiDB-lite"/>
    </source>
</evidence>
<evidence type="ECO:0000313" key="2">
    <source>
        <dbReference type="EMBL" id="KAF6078482.1"/>
    </source>
</evidence>
<gene>
    <name evidence="2" type="ORF">HJG60_009275</name>
</gene>
<accession>A0A833YQ93</accession>
<dbReference type="Proteomes" id="UP000664940">
    <property type="component" value="Unassembled WGS sequence"/>
</dbReference>
<name>A0A833YQ93_9CHIR</name>
<dbReference type="EMBL" id="JABVXQ010000014">
    <property type="protein sequence ID" value="KAF6078482.1"/>
    <property type="molecule type" value="Genomic_DNA"/>
</dbReference>
<feature type="region of interest" description="Disordered" evidence="1">
    <location>
        <begin position="175"/>
        <end position="221"/>
    </location>
</feature>
<sequence length="252" mass="27690">MGKQSEWGQGMLPESARPPPGLTCTWAHITAPLVPTYTLSCFLHLHMPRVYDCSQHTKAIHTHAHLYILTLSYMLPHSYTHLDLHTCKFIRSLSHSHTLMHESPGRPGGRQEPRFLQPPHGVGPQCPRALTGSSVQGRHRMTLNFRGLAPVRNPPWLPGPEASVWSAPSAFAGSPLPSCPASSPPPTPKCRPLSGSPSGPVRTAARGQAAPSARSTIPTFPSRILPPHHLLQELPRLHPQIVAPFFKDFIYF</sequence>
<dbReference type="AlphaFoldDB" id="A0A833YQ93"/>
<evidence type="ECO:0000313" key="3">
    <source>
        <dbReference type="Proteomes" id="UP000664940"/>
    </source>
</evidence>
<comment type="caution">
    <text evidence="2">The sequence shown here is derived from an EMBL/GenBank/DDBJ whole genome shotgun (WGS) entry which is preliminary data.</text>
</comment>
<reference evidence="2 3" key="1">
    <citation type="journal article" date="2020" name="Nature">
        <title>Six reference-quality genomes reveal evolution of bat adaptations.</title>
        <authorList>
            <person name="Jebb D."/>
            <person name="Huang Z."/>
            <person name="Pippel M."/>
            <person name="Hughes G.M."/>
            <person name="Lavrichenko K."/>
            <person name="Devanna P."/>
            <person name="Winkler S."/>
            <person name="Jermiin L.S."/>
            <person name="Skirmuntt E.C."/>
            <person name="Katzourakis A."/>
            <person name="Burkitt-Gray L."/>
            <person name="Ray D.A."/>
            <person name="Sullivan K.A.M."/>
            <person name="Roscito J.G."/>
            <person name="Kirilenko B.M."/>
            <person name="Davalos L.M."/>
            <person name="Corthals A.P."/>
            <person name="Power M.L."/>
            <person name="Jones G."/>
            <person name="Ransome R.D."/>
            <person name="Dechmann D.K.N."/>
            <person name="Locatelli A.G."/>
            <person name="Puechmaille S.J."/>
            <person name="Fedrigo O."/>
            <person name="Jarvis E.D."/>
            <person name="Hiller M."/>
            <person name="Vernes S.C."/>
            <person name="Myers E.W."/>
            <person name="Teeling E.C."/>
        </authorList>
    </citation>
    <scope>NUCLEOTIDE SEQUENCE [LARGE SCALE GENOMIC DNA]</scope>
    <source>
        <strain evidence="2">Bat1K_MPI-CBG_1</strain>
    </source>
</reference>